<dbReference type="RefSeq" id="XP_015270946.1">
    <property type="nucleotide sequence ID" value="XM_015415460.1"/>
</dbReference>
<dbReference type="PROSITE" id="PS50173">
    <property type="entry name" value="UMUC"/>
    <property type="match status" value="1"/>
</dbReference>
<dbReference type="InterPro" id="IPR036775">
    <property type="entry name" value="DNA_pol_Y-fam_lit_finger_sf"/>
</dbReference>
<dbReference type="Pfam" id="PF00817">
    <property type="entry name" value="IMS"/>
    <property type="match status" value="1"/>
</dbReference>
<evidence type="ECO:0000259" key="4">
    <source>
        <dbReference type="PROSITE" id="PS50173"/>
    </source>
</evidence>
<dbReference type="InterPro" id="IPR043128">
    <property type="entry name" value="Rev_trsase/Diguanyl_cyclase"/>
</dbReference>
<dbReference type="Pfam" id="PF21999">
    <property type="entry name" value="IMS_HHH_1"/>
    <property type="match status" value="1"/>
</dbReference>
<dbReference type="PANTHER" id="PTHR46404:SF1">
    <property type="entry name" value="DNA POLYMERASE IOTA"/>
    <property type="match status" value="1"/>
</dbReference>
<comment type="similarity">
    <text evidence="1">Belongs to the DNA polymerase type-Y family.</text>
</comment>
<evidence type="ECO:0000313" key="6">
    <source>
        <dbReference type="RefSeq" id="XP_015270946.1"/>
    </source>
</evidence>
<dbReference type="Proteomes" id="UP000694871">
    <property type="component" value="Unplaced"/>
</dbReference>
<feature type="compositionally biased region" description="Polar residues" evidence="3">
    <location>
        <begin position="449"/>
        <end position="461"/>
    </location>
</feature>
<sequence>MPSGSAPCRVIVHLDLDCFYAQVEMIHSPDLRGKPLAVRQKTLVVTCNYEARALGVKKATTVKEATEKCPQLVLVNGEDLTKYREMSYKVTALLEEFTPLVERLGLDENFVDVTEMVEKRLEEWERDGSSPISISGHVYGNQTVNPHDPAHLRLAAGSQIAAEMRESVHARLGLTGCAGIASNKVRSKLVSGTFRPNQQTILLPESRRGLMSSLEHIRKLPGIGSKTAQRLAALGLTTICDLQRCSAAVLERELGVWAARHLQKVSHGEDDAPVTPSRPPQSLSDEDSFRKCTSEAEVKKKVGELIASLLDRLYKDGRKPHTIKLTLRQVSRGLCREGRQCPIPSHVVQRIGTDDSSVQTQLVALVMKLFHKMINVKGPFHLTLLSVCFSNLKAPPASTKQSIGFYLIRPSPSNCNKLVQKTEDVVSAEHTPPEGRVGGREVSPGEGNGSTTQMPPETPDQTGGLEFPLDLLPAGIDYDVFNQLPREIKEEIISSQKGERDTATSVLSHSLFASREDTDLLRLLQTHRQASIRGRLLKARLRLSLGFAKPTFQSRRNKPMKEVPMTEIKKEGLSASSLPVLMPKHSPSCLQRYRRNCWWNGRAGNRFPNSVSQ</sequence>
<dbReference type="Gene3D" id="3.40.1170.60">
    <property type="match status" value="1"/>
</dbReference>
<accession>A0ABM1KB59</accession>
<dbReference type="Gene3D" id="3.30.1490.100">
    <property type="entry name" value="DNA polymerase, Y-family, little finger domain"/>
    <property type="match status" value="1"/>
</dbReference>
<dbReference type="InterPro" id="IPR001126">
    <property type="entry name" value="UmuC"/>
</dbReference>
<organism evidence="5 6">
    <name type="scientific">Gekko japonicus</name>
    <name type="common">Schlegel's Japanese gecko</name>
    <dbReference type="NCBI Taxonomy" id="146911"/>
    <lineage>
        <taxon>Eukaryota</taxon>
        <taxon>Metazoa</taxon>
        <taxon>Chordata</taxon>
        <taxon>Craniata</taxon>
        <taxon>Vertebrata</taxon>
        <taxon>Euteleostomi</taxon>
        <taxon>Lepidosauria</taxon>
        <taxon>Squamata</taxon>
        <taxon>Bifurcata</taxon>
        <taxon>Gekkota</taxon>
        <taxon>Gekkonidae</taxon>
        <taxon>Gekkoninae</taxon>
        <taxon>Gekko</taxon>
    </lineage>
</organism>
<dbReference type="Gene3D" id="3.30.70.270">
    <property type="match status" value="1"/>
</dbReference>
<dbReference type="SUPFAM" id="SSF56672">
    <property type="entry name" value="DNA/RNA polymerases"/>
    <property type="match status" value="1"/>
</dbReference>
<dbReference type="GeneID" id="107114040"/>
<gene>
    <name evidence="6" type="primary">POLI</name>
</gene>
<dbReference type="SUPFAM" id="SSF100879">
    <property type="entry name" value="Lesion bypass DNA polymerase (Y-family), little finger domain"/>
    <property type="match status" value="1"/>
</dbReference>
<feature type="domain" description="UmuC" evidence="4">
    <location>
        <begin position="11"/>
        <end position="224"/>
    </location>
</feature>
<protein>
    <submittedName>
        <fullName evidence="6">DNA polymerase iota</fullName>
    </submittedName>
</protein>
<name>A0ABM1KB59_GEKJA</name>
<reference evidence="6" key="1">
    <citation type="submission" date="2025-08" db="UniProtKB">
        <authorList>
            <consortium name="RefSeq"/>
        </authorList>
    </citation>
    <scope>IDENTIFICATION</scope>
</reference>
<keyword evidence="5" id="KW-1185">Reference proteome</keyword>
<dbReference type="InterPro" id="IPR053848">
    <property type="entry name" value="IMS_HHH_1"/>
</dbReference>
<feature type="region of interest" description="Disordered" evidence="3">
    <location>
        <begin position="427"/>
        <end position="465"/>
    </location>
</feature>
<dbReference type="PANTHER" id="PTHR46404">
    <property type="entry name" value="DNA POLYMERASE IOTA"/>
    <property type="match status" value="1"/>
</dbReference>
<keyword evidence="2" id="KW-0237">DNA synthesis</keyword>
<evidence type="ECO:0000256" key="1">
    <source>
        <dbReference type="ARBA" id="ARBA00010945"/>
    </source>
</evidence>
<dbReference type="InterPro" id="IPR043502">
    <property type="entry name" value="DNA/RNA_pol_sf"/>
</dbReference>
<dbReference type="Gene3D" id="1.10.150.20">
    <property type="entry name" value="5' to 3' exonuclease, C-terminal subdomain"/>
    <property type="match status" value="1"/>
</dbReference>
<dbReference type="Gene3D" id="6.10.250.1630">
    <property type="match status" value="1"/>
</dbReference>
<evidence type="ECO:0000256" key="2">
    <source>
        <dbReference type="ARBA" id="ARBA00022634"/>
    </source>
</evidence>
<dbReference type="InterPro" id="IPR017961">
    <property type="entry name" value="DNA_pol_Y-fam_little_finger"/>
</dbReference>
<evidence type="ECO:0000313" key="5">
    <source>
        <dbReference type="Proteomes" id="UP000694871"/>
    </source>
</evidence>
<dbReference type="Pfam" id="PF11799">
    <property type="entry name" value="IMS_C"/>
    <property type="match status" value="1"/>
</dbReference>
<feature type="region of interest" description="Disordered" evidence="3">
    <location>
        <begin position="265"/>
        <end position="289"/>
    </location>
</feature>
<proteinExistence type="inferred from homology"/>
<evidence type="ECO:0000256" key="3">
    <source>
        <dbReference type="SAM" id="MobiDB-lite"/>
    </source>
</evidence>